<comment type="caution">
    <text evidence="1">The sequence shown here is derived from an EMBL/GenBank/DDBJ whole genome shotgun (WGS) entry which is preliminary data.</text>
</comment>
<dbReference type="Proteomes" id="UP000018418">
    <property type="component" value="Unassembled WGS sequence"/>
</dbReference>
<gene>
    <name evidence="1" type="ORF">P255_00955</name>
</gene>
<keyword evidence="2" id="KW-1185">Reference proteome</keyword>
<protein>
    <submittedName>
        <fullName evidence="1">Uncharacterized protein</fullName>
    </submittedName>
</protein>
<evidence type="ECO:0000313" key="1">
    <source>
        <dbReference type="EMBL" id="ESK52793.1"/>
    </source>
</evidence>
<dbReference type="EMBL" id="AYEU01000003">
    <property type="protein sequence ID" value="ESK52793.1"/>
    <property type="molecule type" value="Genomic_DNA"/>
</dbReference>
<dbReference type="OrthoDB" id="6691293at2"/>
<reference evidence="1 2" key="1">
    <citation type="submission" date="2013-10" db="EMBL/GenBank/DDBJ databases">
        <title>The Genome Sequence of Acinetobacter brisouii CIP 110357.</title>
        <authorList>
            <consortium name="The Broad Institute Genomics Platform"/>
            <consortium name="The Broad Institute Genome Sequencing Center for Infectious Disease"/>
            <person name="Cerqueira G."/>
            <person name="Feldgarden M."/>
            <person name="Courvalin P."/>
            <person name="Grillot-Courvalin C."/>
            <person name="Clermont D."/>
            <person name="Rocha E."/>
            <person name="Yoon E.-J."/>
            <person name="Nemec A."/>
            <person name="Young S.K."/>
            <person name="Zeng Q."/>
            <person name="Gargeya S."/>
            <person name="Fitzgerald M."/>
            <person name="Abouelleil A."/>
            <person name="Alvarado L."/>
            <person name="Berlin A.M."/>
            <person name="Chapman S.B."/>
            <person name="Gainer-Dewar J."/>
            <person name="Goldberg J."/>
            <person name="Gnerre S."/>
            <person name="Griggs A."/>
            <person name="Gujja S."/>
            <person name="Hansen M."/>
            <person name="Howarth C."/>
            <person name="Imamovic A."/>
            <person name="Ireland A."/>
            <person name="Larimer J."/>
            <person name="McCowan C."/>
            <person name="Murphy C."/>
            <person name="Pearson M."/>
            <person name="Poon T.W."/>
            <person name="Priest M."/>
            <person name="Roberts A."/>
            <person name="Saif S."/>
            <person name="Shea T."/>
            <person name="Sykes S."/>
            <person name="Wortman J."/>
            <person name="Nusbaum C."/>
            <person name="Birren B."/>
        </authorList>
    </citation>
    <scope>NUCLEOTIDE SEQUENCE [LARGE SCALE GENOMIC DNA]</scope>
    <source>
        <strain evidence="1 2">CIP 110357</strain>
    </source>
</reference>
<organism evidence="1 2">
    <name type="scientific">Acinetobacter brisouii CIP 110357</name>
    <dbReference type="NCBI Taxonomy" id="1341683"/>
    <lineage>
        <taxon>Bacteria</taxon>
        <taxon>Pseudomonadati</taxon>
        <taxon>Pseudomonadota</taxon>
        <taxon>Gammaproteobacteria</taxon>
        <taxon>Moraxellales</taxon>
        <taxon>Moraxellaceae</taxon>
        <taxon>Acinetobacter</taxon>
    </lineage>
</organism>
<proteinExistence type="predicted"/>
<dbReference type="RefSeq" id="WP_004903975.1">
    <property type="nucleotide sequence ID" value="NZ_BBTI01000031.1"/>
</dbReference>
<accession>V2UE74</accession>
<dbReference type="PATRIC" id="fig|1341683.3.peg.947"/>
<sequence>MNAQAYPDKFSEFLGKDARTGLYLVRLGHTTYAANATCTEIFTVKDGVNTPVSQDVLASKDWILRNMRDVVFAERRKFSEAMQRSNIPVYSRQAYKHRRGYSH</sequence>
<dbReference type="HOGENOM" id="CLU_154349_0_0_6"/>
<dbReference type="AlphaFoldDB" id="V2UE74"/>
<evidence type="ECO:0000313" key="2">
    <source>
        <dbReference type="Proteomes" id="UP000018418"/>
    </source>
</evidence>
<name>V2UE74_9GAMM</name>